<gene>
    <name evidence="2" type="ORF">UT35_C0004G0010</name>
</gene>
<proteinExistence type="predicted"/>
<keyword evidence="1" id="KW-1133">Transmembrane helix</keyword>
<protein>
    <submittedName>
        <fullName evidence="2">Uncharacterized protein</fullName>
    </submittedName>
</protein>
<evidence type="ECO:0000256" key="1">
    <source>
        <dbReference type="SAM" id="Phobius"/>
    </source>
</evidence>
<evidence type="ECO:0000313" key="3">
    <source>
        <dbReference type="Proteomes" id="UP000033996"/>
    </source>
</evidence>
<dbReference type="EMBL" id="LBWL01000004">
    <property type="protein sequence ID" value="KKR09471.1"/>
    <property type="molecule type" value="Genomic_DNA"/>
</dbReference>
<dbReference type="Proteomes" id="UP000033996">
    <property type="component" value="Unassembled WGS sequence"/>
</dbReference>
<dbReference type="AlphaFoldDB" id="A0A837HQ28"/>
<evidence type="ECO:0000313" key="2">
    <source>
        <dbReference type="EMBL" id="KKR09471.1"/>
    </source>
</evidence>
<reference evidence="2 3" key="1">
    <citation type="journal article" date="2015" name="Nature">
        <title>rRNA introns, odd ribosomes, and small enigmatic genomes across a large radiation of phyla.</title>
        <authorList>
            <person name="Brown C.T."/>
            <person name="Hug L.A."/>
            <person name="Thomas B.C."/>
            <person name="Sharon I."/>
            <person name="Castelle C.J."/>
            <person name="Singh A."/>
            <person name="Wilkins M.J."/>
            <person name="Williams K.H."/>
            <person name="Banfield J.F."/>
        </authorList>
    </citation>
    <scope>NUCLEOTIDE SEQUENCE [LARGE SCALE GENOMIC DNA]</scope>
</reference>
<name>A0A837HQ28_9BACT</name>
<keyword evidence="1" id="KW-0812">Transmembrane</keyword>
<accession>A0A837HQ28</accession>
<keyword evidence="1" id="KW-0472">Membrane</keyword>
<comment type="caution">
    <text evidence="2">The sequence shown here is derived from an EMBL/GenBank/DDBJ whole genome shotgun (WGS) entry which is preliminary data.</text>
</comment>
<feature type="transmembrane region" description="Helical" evidence="1">
    <location>
        <begin position="54"/>
        <end position="72"/>
    </location>
</feature>
<sequence>MTYETDKIQDYELKNLKQRLKEKEDKLDYEIKEIKEMLEPLLETYKTAVFLGKWIFGFLVFLSVLLGIILSLRQVFKNN</sequence>
<organism evidence="2 3">
    <name type="scientific">Candidatus Yanofskybacteria bacterium GW2011_GWD1_39_16</name>
    <dbReference type="NCBI Taxonomy" id="1619030"/>
    <lineage>
        <taxon>Bacteria</taxon>
        <taxon>Candidatus Yanofskyibacteriota</taxon>
    </lineage>
</organism>